<dbReference type="PATRIC" id="fig|1423804.4.peg.2096"/>
<dbReference type="Pfam" id="PF06908">
    <property type="entry name" value="YpsA"/>
    <property type="match status" value="1"/>
</dbReference>
<evidence type="ECO:0000313" key="2">
    <source>
        <dbReference type="Proteomes" id="UP000051442"/>
    </source>
</evidence>
<evidence type="ECO:0000313" key="1">
    <source>
        <dbReference type="EMBL" id="KRN18607.1"/>
    </source>
</evidence>
<keyword evidence="2" id="KW-1185">Reference proteome</keyword>
<organism evidence="1 2">
    <name type="scientific">Secundilactobacillus similis DSM 23365 = JCM 2765</name>
    <dbReference type="NCBI Taxonomy" id="1423804"/>
    <lineage>
        <taxon>Bacteria</taxon>
        <taxon>Bacillati</taxon>
        <taxon>Bacillota</taxon>
        <taxon>Bacilli</taxon>
        <taxon>Lactobacillales</taxon>
        <taxon>Lactobacillaceae</taxon>
        <taxon>Secundilactobacillus</taxon>
    </lineage>
</organism>
<dbReference type="OrthoDB" id="2301957at2"/>
<gene>
    <name evidence="1" type="ORF">FD14_GL001932</name>
</gene>
<accession>A0A0R2EQN1</accession>
<dbReference type="SUPFAM" id="SSF102405">
    <property type="entry name" value="MCP/YpsA-like"/>
    <property type="match status" value="1"/>
</dbReference>
<dbReference type="NCBIfam" id="NF010181">
    <property type="entry name" value="PRK13660.1"/>
    <property type="match status" value="1"/>
</dbReference>
<reference evidence="1 2" key="1">
    <citation type="journal article" date="2015" name="Genome Announc.">
        <title>Expanding the biotechnology potential of lactobacilli through comparative genomics of 213 strains and associated genera.</title>
        <authorList>
            <person name="Sun Z."/>
            <person name="Harris H.M."/>
            <person name="McCann A."/>
            <person name="Guo C."/>
            <person name="Argimon S."/>
            <person name="Zhang W."/>
            <person name="Yang X."/>
            <person name="Jeffery I.B."/>
            <person name="Cooney J.C."/>
            <person name="Kagawa T.F."/>
            <person name="Liu W."/>
            <person name="Song Y."/>
            <person name="Salvetti E."/>
            <person name="Wrobel A."/>
            <person name="Rasinkangas P."/>
            <person name="Parkhill J."/>
            <person name="Rea M.C."/>
            <person name="O'Sullivan O."/>
            <person name="Ritari J."/>
            <person name="Douillard F.P."/>
            <person name="Paul Ross R."/>
            <person name="Yang R."/>
            <person name="Briner A.E."/>
            <person name="Felis G.E."/>
            <person name="de Vos W.M."/>
            <person name="Barrangou R."/>
            <person name="Klaenhammer T.R."/>
            <person name="Caufield P.W."/>
            <person name="Cui Y."/>
            <person name="Zhang H."/>
            <person name="O'Toole P.W."/>
        </authorList>
    </citation>
    <scope>NUCLEOTIDE SEQUENCE [LARGE SCALE GENOMIC DNA]</scope>
    <source>
        <strain evidence="1 2">DSM 23365</strain>
    </source>
</reference>
<dbReference type="EMBL" id="AYZM01000148">
    <property type="protein sequence ID" value="KRN18607.1"/>
    <property type="molecule type" value="Genomic_DNA"/>
</dbReference>
<protein>
    <submittedName>
        <fullName evidence="1">Uncharacterized protein</fullName>
    </submittedName>
</protein>
<name>A0A0R2EQN1_9LACO</name>
<dbReference type="PIRSF" id="PIRSF021290">
    <property type="entry name" value="DUF1273"/>
    <property type="match status" value="1"/>
</dbReference>
<dbReference type="AlphaFoldDB" id="A0A0R2EQN1"/>
<dbReference type="Gene3D" id="3.40.50.450">
    <property type="match status" value="1"/>
</dbReference>
<comment type="caution">
    <text evidence="1">The sequence shown here is derived from an EMBL/GenBank/DDBJ whole genome shotgun (WGS) entry which is preliminary data.</text>
</comment>
<dbReference type="Proteomes" id="UP000051442">
    <property type="component" value="Unassembled WGS sequence"/>
</dbReference>
<dbReference type="InterPro" id="IPR010697">
    <property type="entry name" value="YspA"/>
</dbReference>
<sequence>MERIWFTGYRAYELQLFSEQDPKYKVLHYALTQVMKQALDDGLQWVITGGQKGIEQMSAEAALALKPDYPELQVAVMLPFEHFSGRWKPEAQAKLASLISDVDFSASVSDHDYRSPQQLRNYQEFMLSHTDGAILVYDVDNDGKSRYDYDAILKWQSTHDYPVQLIDFDQLQEFSVEFQENLPENENKGFNLN</sequence>
<proteinExistence type="predicted"/>
<dbReference type="PANTHER" id="PTHR38440">
    <property type="entry name" value="UPF0398 PROTEIN YPSA"/>
    <property type="match status" value="1"/>
</dbReference>
<dbReference type="PANTHER" id="PTHR38440:SF1">
    <property type="entry name" value="UPF0398 PROTEIN SPR0331"/>
    <property type="match status" value="1"/>
</dbReference>
<dbReference type="RefSeq" id="WP_054737367.1">
    <property type="nucleotide sequence ID" value="NZ_AYZM01000148.1"/>
</dbReference>
<dbReference type="STRING" id="1423804.FD14_GL001932"/>